<reference evidence="1 2" key="1">
    <citation type="journal article" date="2019" name="Int. J. Syst. Evol. Microbiol.">
        <title>The Global Catalogue of Microorganisms (GCM) 10K type strain sequencing project: providing services to taxonomists for standard genome sequencing and annotation.</title>
        <authorList>
            <consortium name="The Broad Institute Genomics Platform"/>
            <consortium name="The Broad Institute Genome Sequencing Center for Infectious Disease"/>
            <person name="Wu L."/>
            <person name="Ma J."/>
        </authorList>
    </citation>
    <scope>NUCLEOTIDE SEQUENCE [LARGE SCALE GENOMIC DNA]</scope>
    <source>
        <strain evidence="1 2">JCM 16083</strain>
    </source>
</reference>
<dbReference type="SUPFAM" id="SSF54427">
    <property type="entry name" value="NTF2-like"/>
    <property type="match status" value="1"/>
</dbReference>
<evidence type="ECO:0000313" key="1">
    <source>
        <dbReference type="EMBL" id="GAA0875842.1"/>
    </source>
</evidence>
<dbReference type="EMBL" id="BAAAFH010000011">
    <property type="protein sequence ID" value="GAA0875842.1"/>
    <property type="molecule type" value="Genomic_DNA"/>
</dbReference>
<dbReference type="Proteomes" id="UP001501126">
    <property type="component" value="Unassembled WGS sequence"/>
</dbReference>
<gene>
    <name evidence="1" type="ORF">GCM10009118_22510</name>
</gene>
<protein>
    <submittedName>
        <fullName evidence="1">Nuclear transport factor 2 family protein</fullName>
    </submittedName>
</protein>
<keyword evidence="2" id="KW-1185">Reference proteome</keyword>
<evidence type="ECO:0000313" key="2">
    <source>
        <dbReference type="Proteomes" id="UP001501126"/>
    </source>
</evidence>
<accession>A0ABN1MSL3</accession>
<dbReference type="RefSeq" id="WP_343787741.1">
    <property type="nucleotide sequence ID" value="NZ_BAAAFH010000011.1"/>
</dbReference>
<dbReference type="InterPro" id="IPR032710">
    <property type="entry name" value="NTF2-like_dom_sf"/>
</dbReference>
<proteinExistence type="predicted"/>
<sequence length="127" mass="14180">MVKITIKTDCGNAPKREFLKKFNSAFAKGDVEFLIASVSDEIVWDRVGDKQINGKEEFTAELQNMKSEKTTELILDQILSHGKEGAANGVLKMESGKVYAFADFYCFTSAKGEKIKSITSYLVELKK</sequence>
<organism evidence="1 2">
    <name type="scientific">Wandonia haliotis</name>
    <dbReference type="NCBI Taxonomy" id="574963"/>
    <lineage>
        <taxon>Bacteria</taxon>
        <taxon>Pseudomonadati</taxon>
        <taxon>Bacteroidota</taxon>
        <taxon>Flavobacteriia</taxon>
        <taxon>Flavobacteriales</taxon>
        <taxon>Crocinitomicaceae</taxon>
        <taxon>Wandonia</taxon>
    </lineage>
</organism>
<name>A0ABN1MSL3_9FLAO</name>
<comment type="caution">
    <text evidence="1">The sequence shown here is derived from an EMBL/GenBank/DDBJ whole genome shotgun (WGS) entry which is preliminary data.</text>
</comment>
<dbReference type="Gene3D" id="3.10.450.50">
    <property type="match status" value="1"/>
</dbReference>